<dbReference type="GO" id="GO:1901135">
    <property type="term" value="P:carbohydrate derivative metabolic process"/>
    <property type="evidence" value="ECO:0007669"/>
    <property type="project" value="InterPro"/>
</dbReference>
<dbReference type="PROSITE" id="PS51464">
    <property type="entry name" value="SIS"/>
    <property type="match status" value="1"/>
</dbReference>
<keyword evidence="3" id="KW-0804">Transcription</keyword>
<keyword evidence="2" id="KW-0238">DNA-binding</keyword>
<dbReference type="GO" id="GO:0003677">
    <property type="term" value="F:DNA binding"/>
    <property type="evidence" value="ECO:0007669"/>
    <property type="project" value="UniProtKB-KW"/>
</dbReference>
<dbReference type="CDD" id="cd05013">
    <property type="entry name" value="SIS_RpiR"/>
    <property type="match status" value="1"/>
</dbReference>
<dbReference type="Gene3D" id="3.40.50.10490">
    <property type="entry name" value="Glucose-6-phosphate isomerase like protein, domain 1"/>
    <property type="match status" value="1"/>
</dbReference>
<reference evidence="6 7" key="1">
    <citation type="submission" date="2019-01" db="EMBL/GenBank/DDBJ databases">
        <title>Draft Genome Sequences of Helcococcus ovis Strains Isolated from the Uterus and Vagina of Dairy Cows with Metritis.</title>
        <authorList>
            <person name="Cunha F."/>
            <person name="Jeon S.J."/>
            <person name="Kutzer P."/>
            <person name="Galvao K.N."/>
        </authorList>
    </citation>
    <scope>NUCLEOTIDE SEQUENCE [LARGE SCALE GENOMIC DNA]</scope>
    <source>
        <strain evidence="6 7">KG-37</strain>
    </source>
</reference>
<evidence type="ECO:0000313" key="7">
    <source>
        <dbReference type="Proteomes" id="UP000297454"/>
    </source>
</evidence>
<dbReference type="InterPro" id="IPR046348">
    <property type="entry name" value="SIS_dom_sf"/>
</dbReference>
<dbReference type="PROSITE" id="PS51071">
    <property type="entry name" value="HTH_RPIR"/>
    <property type="match status" value="1"/>
</dbReference>
<dbReference type="PANTHER" id="PTHR30514:SF21">
    <property type="entry name" value="RPIR-FAMILY TRANSCRIPTIONAL REGULATOR"/>
    <property type="match status" value="1"/>
</dbReference>
<protein>
    <submittedName>
        <fullName evidence="6">MurR/RpiR family transcriptional regulator</fullName>
    </submittedName>
</protein>
<dbReference type="InterPro" id="IPR047640">
    <property type="entry name" value="RpiR-like"/>
</dbReference>
<dbReference type="Pfam" id="PF01380">
    <property type="entry name" value="SIS"/>
    <property type="match status" value="1"/>
</dbReference>
<gene>
    <name evidence="6" type="ORF">EQF91_00105</name>
</gene>
<dbReference type="Proteomes" id="UP000297454">
    <property type="component" value="Unassembled WGS sequence"/>
</dbReference>
<feature type="domain" description="HTH rpiR-type" evidence="4">
    <location>
        <begin position="1"/>
        <end position="68"/>
    </location>
</feature>
<dbReference type="InterPro" id="IPR036388">
    <property type="entry name" value="WH-like_DNA-bd_sf"/>
</dbReference>
<dbReference type="Pfam" id="PF01418">
    <property type="entry name" value="HTH_6"/>
    <property type="match status" value="1"/>
</dbReference>
<dbReference type="InterPro" id="IPR001347">
    <property type="entry name" value="SIS_dom"/>
</dbReference>
<dbReference type="GO" id="GO:0003700">
    <property type="term" value="F:DNA-binding transcription factor activity"/>
    <property type="evidence" value="ECO:0007669"/>
    <property type="project" value="InterPro"/>
</dbReference>
<evidence type="ECO:0000259" key="4">
    <source>
        <dbReference type="PROSITE" id="PS51071"/>
    </source>
</evidence>
<feature type="domain" description="SIS" evidence="5">
    <location>
        <begin position="108"/>
        <end position="245"/>
    </location>
</feature>
<dbReference type="PANTHER" id="PTHR30514">
    <property type="entry name" value="GLUCOKINASE"/>
    <property type="match status" value="1"/>
</dbReference>
<evidence type="ECO:0000313" key="6">
    <source>
        <dbReference type="EMBL" id="TFF67727.1"/>
    </source>
</evidence>
<accession>A0A4R9C4Z5</accession>
<sequence>MMKKFTETEKYLIDFMDKNTHRICELSITELSALANVSTTTIFRTVKKLGFNGFSEYKFNLISNIENKEYFDIIEEKDRSEIKNIISKNQQEVNSTINKLNIKSIYDSINYLRRANTILIFARGLSELVAQEIQVKFQLLDKRCDVYTDPNIIRKISKKAKKDDCILYISLEGETKELVDASISSLQNEIPSILITTNINSSLAKNCNIIIEGYKSTSSYFPDYEVRSRLSLNVISRILLDCYSYKFNISLEN</sequence>
<dbReference type="InterPro" id="IPR009057">
    <property type="entry name" value="Homeodomain-like_sf"/>
</dbReference>
<keyword evidence="7" id="KW-1185">Reference proteome</keyword>
<keyword evidence="1" id="KW-0805">Transcription regulation</keyword>
<dbReference type="SUPFAM" id="SSF46689">
    <property type="entry name" value="Homeodomain-like"/>
    <property type="match status" value="1"/>
</dbReference>
<comment type="caution">
    <text evidence="6">The sequence shown here is derived from an EMBL/GenBank/DDBJ whole genome shotgun (WGS) entry which is preliminary data.</text>
</comment>
<name>A0A4R9C4Z5_9FIRM</name>
<dbReference type="SUPFAM" id="SSF53697">
    <property type="entry name" value="SIS domain"/>
    <property type="match status" value="1"/>
</dbReference>
<proteinExistence type="predicted"/>
<organism evidence="6 7">
    <name type="scientific">Helcococcus ovis</name>
    <dbReference type="NCBI Taxonomy" id="72026"/>
    <lineage>
        <taxon>Bacteria</taxon>
        <taxon>Bacillati</taxon>
        <taxon>Bacillota</taxon>
        <taxon>Tissierellia</taxon>
        <taxon>Tissierellales</taxon>
        <taxon>Peptoniphilaceae</taxon>
        <taxon>Helcococcus</taxon>
    </lineage>
</organism>
<evidence type="ECO:0000256" key="3">
    <source>
        <dbReference type="ARBA" id="ARBA00023163"/>
    </source>
</evidence>
<dbReference type="AlphaFoldDB" id="A0A4R9C4Z5"/>
<dbReference type="InterPro" id="IPR035472">
    <property type="entry name" value="RpiR-like_SIS"/>
</dbReference>
<dbReference type="InterPro" id="IPR000281">
    <property type="entry name" value="HTH_RpiR"/>
</dbReference>
<evidence type="ECO:0000259" key="5">
    <source>
        <dbReference type="PROSITE" id="PS51464"/>
    </source>
</evidence>
<dbReference type="Gene3D" id="1.10.10.10">
    <property type="entry name" value="Winged helix-like DNA-binding domain superfamily/Winged helix DNA-binding domain"/>
    <property type="match status" value="1"/>
</dbReference>
<evidence type="ECO:0000256" key="2">
    <source>
        <dbReference type="ARBA" id="ARBA00023125"/>
    </source>
</evidence>
<evidence type="ECO:0000256" key="1">
    <source>
        <dbReference type="ARBA" id="ARBA00023015"/>
    </source>
</evidence>
<dbReference type="EMBL" id="SCFR01000001">
    <property type="protein sequence ID" value="TFF67727.1"/>
    <property type="molecule type" value="Genomic_DNA"/>
</dbReference>
<dbReference type="GO" id="GO:0097367">
    <property type="term" value="F:carbohydrate derivative binding"/>
    <property type="evidence" value="ECO:0007669"/>
    <property type="project" value="InterPro"/>
</dbReference>